<keyword evidence="3" id="KW-1185">Reference proteome</keyword>
<name>A0A9Q0B7Q7_9PEZI</name>
<protein>
    <submittedName>
        <fullName evidence="2">Carboxylesterase</fullName>
    </submittedName>
</protein>
<gene>
    <name evidence="2" type="ORF">CABS02_01572</name>
</gene>
<dbReference type="AlphaFoldDB" id="A0A9Q0B7Q7"/>
<evidence type="ECO:0000313" key="3">
    <source>
        <dbReference type="Proteomes" id="UP001056436"/>
    </source>
</evidence>
<dbReference type="EMBL" id="SDAQ01000004">
    <property type="protein sequence ID" value="KAI3558425.1"/>
    <property type="molecule type" value="Genomic_DNA"/>
</dbReference>
<dbReference type="OrthoDB" id="4850129at2759"/>
<evidence type="ECO:0000313" key="2">
    <source>
        <dbReference type="EMBL" id="KAI3558425.1"/>
    </source>
</evidence>
<dbReference type="Proteomes" id="UP001056436">
    <property type="component" value="Unassembled WGS sequence"/>
</dbReference>
<accession>A0A9Q0B7Q7</accession>
<evidence type="ECO:0000256" key="1">
    <source>
        <dbReference type="SAM" id="MobiDB-lite"/>
    </source>
</evidence>
<feature type="region of interest" description="Disordered" evidence="1">
    <location>
        <begin position="106"/>
        <end position="137"/>
    </location>
</feature>
<reference evidence="2" key="1">
    <citation type="submission" date="2019-01" db="EMBL/GenBank/DDBJ databases">
        <title>Colletotrichum abscissum LGMF1257.</title>
        <authorList>
            <person name="Baroncelli R."/>
        </authorList>
    </citation>
    <scope>NUCLEOTIDE SEQUENCE</scope>
    <source>
        <strain evidence="2">Ca142</strain>
    </source>
</reference>
<organism evidence="2 3">
    <name type="scientific">Colletotrichum abscissum</name>
    <dbReference type="NCBI Taxonomy" id="1671311"/>
    <lineage>
        <taxon>Eukaryota</taxon>
        <taxon>Fungi</taxon>
        <taxon>Dikarya</taxon>
        <taxon>Ascomycota</taxon>
        <taxon>Pezizomycotina</taxon>
        <taxon>Sordariomycetes</taxon>
        <taxon>Hypocreomycetidae</taxon>
        <taxon>Glomerellales</taxon>
        <taxon>Glomerellaceae</taxon>
        <taxon>Colletotrichum</taxon>
        <taxon>Colletotrichum acutatum species complex</taxon>
    </lineage>
</organism>
<comment type="caution">
    <text evidence="2">The sequence shown here is derived from an EMBL/GenBank/DDBJ whole genome shotgun (WGS) entry which is preliminary data.</text>
</comment>
<sequence>MPLGYHETDIIHTSFNREASLKGPPLNASASITMQAAAVSQEIFRCRCASASNFDVSLEGISSLCTSKGGEIESAGLCVKVPSRFTNDECTKVEAGAKGDCIVDTTSGGSTSSVSSPAATAQATPKPRAVDPQAWVA</sequence>
<feature type="compositionally biased region" description="Low complexity" evidence="1">
    <location>
        <begin position="106"/>
        <end position="125"/>
    </location>
</feature>
<proteinExistence type="predicted"/>